<dbReference type="EMBL" id="BAABDH010000041">
    <property type="protein sequence ID" value="GAA3940766.1"/>
    <property type="molecule type" value="Genomic_DNA"/>
</dbReference>
<evidence type="ECO:0000256" key="2">
    <source>
        <dbReference type="ARBA" id="ARBA00023125"/>
    </source>
</evidence>
<dbReference type="Proteomes" id="UP001499909">
    <property type="component" value="Unassembled WGS sequence"/>
</dbReference>
<evidence type="ECO:0000259" key="4">
    <source>
        <dbReference type="Pfam" id="PF00717"/>
    </source>
</evidence>
<keyword evidence="2" id="KW-0238">DNA-binding</keyword>
<evidence type="ECO:0000313" key="6">
    <source>
        <dbReference type="Proteomes" id="UP001499909"/>
    </source>
</evidence>
<evidence type="ECO:0000313" key="5">
    <source>
        <dbReference type="EMBL" id="GAA3940766.1"/>
    </source>
</evidence>
<dbReference type="RefSeq" id="WP_345114520.1">
    <property type="nucleotide sequence ID" value="NZ_BAABDH010000041.1"/>
</dbReference>
<comment type="caution">
    <text evidence="5">The sequence shown here is derived from an EMBL/GenBank/DDBJ whole genome shotgun (WGS) entry which is preliminary data.</text>
</comment>
<gene>
    <name evidence="5" type="ORF">GCM10022406_25920</name>
</gene>
<dbReference type="InterPro" id="IPR039418">
    <property type="entry name" value="LexA-like"/>
</dbReference>
<evidence type="ECO:0000256" key="3">
    <source>
        <dbReference type="ARBA" id="ARBA00023163"/>
    </source>
</evidence>
<dbReference type="InterPro" id="IPR036286">
    <property type="entry name" value="LexA/Signal_pep-like_sf"/>
</dbReference>
<dbReference type="PANTHER" id="PTHR40661:SF3">
    <property type="entry name" value="FELS-1 PROPHAGE TRANSCRIPTIONAL REGULATOR"/>
    <property type="match status" value="1"/>
</dbReference>
<evidence type="ECO:0000256" key="1">
    <source>
        <dbReference type="ARBA" id="ARBA00023015"/>
    </source>
</evidence>
<proteinExistence type="predicted"/>
<keyword evidence="6" id="KW-1185">Reference proteome</keyword>
<organism evidence="5 6">
    <name type="scientific">Hymenobacter algoricola</name>
    <dbReference type="NCBI Taxonomy" id="486267"/>
    <lineage>
        <taxon>Bacteria</taxon>
        <taxon>Pseudomonadati</taxon>
        <taxon>Bacteroidota</taxon>
        <taxon>Cytophagia</taxon>
        <taxon>Cytophagales</taxon>
        <taxon>Hymenobacteraceae</taxon>
        <taxon>Hymenobacter</taxon>
    </lineage>
</organism>
<dbReference type="Gene3D" id="2.10.109.10">
    <property type="entry name" value="Umud Fragment, subunit A"/>
    <property type="match status" value="1"/>
</dbReference>
<dbReference type="PANTHER" id="PTHR40661">
    <property type="match status" value="1"/>
</dbReference>
<name>A0ABP7N9U6_9BACT</name>
<keyword evidence="3" id="KW-0804">Transcription</keyword>
<dbReference type="InterPro" id="IPR015927">
    <property type="entry name" value="Peptidase_S24_S26A/B/C"/>
</dbReference>
<dbReference type="Pfam" id="PF00717">
    <property type="entry name" value="Peptidase_S24"/>
    <property type="match status" value="1"/>
</dbReference>
<accession>A0ABP7N9U6</accession>
<reference evidence="6" key="1">
    <citation type="journal article" date="2019" name="Int. J. Syst. Evol. Microbiol.">
        <title>The Global Catalogue of Microorganisms (GCM) 10K type strain sequencing project: providing services to taxonomists for standard genome sequencing and annotation.</title>
        <authorList>
            <consortium name="The Broad Institute Genomics Platform"/>
            <consortium name="The Broad Institute Genome Sequencing Center for Infectious Disease"/>
            <person name="Wu L."/>
            <person name="Ma J."/>
        </authorList>
    </citation>
    <scope>NUCLEOTIDE SEQUENCE [LARGE SCALE GENOMIC DNA]</scope>
    <source>
        <strain evidence="6">JCM 17214</strain>
    </source>
</reference>
<dbReference type="CDD" id="cd06529">
    <property type="entry name" value="S24_LexA-like"/>
    <property type="match status" value="1"/>
</dbReference>
<protein>
    <recommendedName>
        <fullName evidence="4">Peptidase S24/S26A/S26B/S26C domain-containing protein</fullName>
    </recommendedName>
</protein>
<sequence length="290" mass="32325">MSIHQRVNALIDKMEGGNKSAFARAITLSTGALADIIGGRQNKPSFDVLTKILAAYPLVNPAWLISGEGEGSMLREELPSPFLAKEDASVAMEEPAAPYGKNVRVVTVQVDSHNNENIELVNSRAAAGYVAGGFLEREFISKLPSLSLPDPAYRNGSFRAFQVSGESMTSTLYDRDWVICRYVERWDRDIRDGFVYVVVSEDSLLVKRLQNRLTERGELTLHSDNPAFPVQFLDGASVREVWVAVAKLSRQFVNPRYDVNDELMRTRADVDELLAFMQEMKGRPVGNNPK</sequence>
<keyword evidence="1" id="KW-0805">Transcription regulation</keyword>
<dbReference type="SUPFAM" id="SSF51306">
    <property type="entry name" value="LexA/Signal peptidase"/>
    <property type="match status" value="1"/>
</dbReference>
<feature type="domain" description="Peptidase S24/S26A/S26B/S26C" evidence="4">
    <location>
        <begin position="146"/>
        <end position="235"/>
    </location>
</feature>